<reference evidence="1 2" key="1">
    <citation type="submission" date="2024-03" db="EMBL/GenBank/DDBJ databases">
        <title>Complete Genome Sequence of a Pseudomonas fluorescens Bacteriophage UNO-G1W1 isolated from freshwater ice in Nebraska.</title>
        <authorList>
            <person name="Neville A.J."/>
            <person name="Schulze T.T."/>
            <person name="Davis P.H."/>
        </authorList>
    </citation>
    <scope>NUCLEOTIDE SEQUENCE [LARGE SCALE GENOMIC DNA]</scope>
</reference>
<proteinExistence type="predicted"/>
<organism evidence="1 2">
    <name type="scientific">Pseudomonas phage UNO-G1W1</name>
    <dbReference type="NCBI Taxonomy" id="3136609"/>
    <lineage>
        <taxon>Viruses</taxon>
        <taxon>Duplodnaviria</taxon>
        <taxon>Heunggongvirae</taxon>
        <taxon>Uroviricota</taxon>
        <taxon>Caudoviricetes</taxon>
        <taxon>Vandenendeviridae</taxon>
        <taxon>Gorskivirinae</taxon>
        <taxon>Omahavirus</taxon>
        <taxon>Omahavirus UNOG1W1</taxon>
    </lineage>
</organism>
<name>A0AAX4QMB5_9CAUD</name>
<keyword evidence="2" id="KW-1185">Reference proteome</keyword>
<dbReference type="Proteomes" id="UP001447006">
    <property type="component" value="Segment"/>
</dbReference>
<evidence type="ECO:0000313" key="1">
    <source>
        <dbReference type="EMBL" id="XAI98142.1"/>
    </source>
</evidence>
<protein>
    <submittedName>
        <fullName evidence="1">Uncharacterized protein</fullName>
    </submittedName>
</protein>
<evidence type="ECO:0000313" key="2">
    <source>
        <dbReference type="Proteomes" id="UP001447006"/>
    </source>
</evidence>
<sequence length="34" mass="3928">MYNNIHREQKLSSKTGMALRGRPLFFSKMRTGNG</sequence>
<accession>A0AAX4QMB5</accession>
<dbReference type="EMBL" id="PP551948">
    <property type="protein sequence ID" value="XAI98142.1"/>
    <property type="molecule type" value="Genomic_DNA"/>
</dbReference>
<gene>
    <name evidence="1" type="ORF">ISREJYDI_CDS0119</name>
</gene>